<reference evidence="2" key="1">
    <citation type="submission" date="2018-09" db="EMBL/GenBank/DDBJ databases">
        <authorList>
            <person name="Livingstone P.G."/>
            <person name="Whitworth D.E."/>
        </authorList>
    </citation>
    <scope>NUCLEOTIDE SEQUENCE [LARGE SCALE GENOMIC DNA]</scope>
    <source>
        <strain evidence="2">AB050A</strain>
    </source>
</reference>
<gene>
    <name evidence="1" type="ORF">D7W81_14025</name>
</gene>
<dbReference type="RefSeq" id="WP_120555875.1">
    <property type="nucleotide sequence ID" value="NZ_RAWK01000072.1"/>
</dbReference>
<proteinExistence type="predicted"/>
<dbReference type="OrthoDB" id="5381610at2"/>
<accession>A0A3A8QI13</accession>
<keyword evidence="2" id="KW-1185">Reference proteome</keyword>
<dbReference type="Proteomes" id="UP000267003">
    <property type="component" value="Unassembled WGS sequence"/>
</dbReference>
<name>A0A3A8QI13_9BACT</name>
<dbReference type="AlphaFoldDB" id="A0A3A8QI13"/>
<protein>
    <submittedName>
        <fullName evidence="1">Uncharacterized protein</fullName>
    </submittedName>
</protein>
<organism evidence="1 2">
    <name type="scientific">Corallococcus aberystwythensis</name>
    <dbReference type="NCBI Taxonomy" id="2316722"/>
    <lineage>
        <taxon>Bacteria</taxon>
        <taxon>Pseudomonadati</taxon>
        <taxon>Myxococcota</taxon>
        <taxon>Myxococcia</taxon>
        <taxon>Myxococcales</taxon>
        <taxon>Cystobacterineae</taxon>
        <taxon>Myxococcaceae</taxon>
        <taxon>Corallococcus</taxon>
    </lineage>
</organism>
<sequence>MPLPRNDYLPQLAIVGNARLRGRDLRAQVIDDPGGAALVRGPDDFGGFALPDGGFEPSFYVWLDAMKARGLVALRVLTDSDPADWILQAPPPSLPRLPDFVLVFGDREAGYGFRFEHGPTTPKEVFVPVEVPRRVAIPPVDAAERELLEATRGYVRFLEGKVRRDDRTAVFYEAMGREALEQLTATEARFQELLAARRKAQLHQLRKDYKPQPGYTKELRPGVLEQADRVQRMTDFARVMEEAGLSWRTQRLALVASGLSPLNMRHERTSEDTLPDYVRHPGYIAVGSRLAKAACDGRNAALNASA</sequence>
<dbReference type="EMBL" id="RAWK01000072">
    <property type="protein sequence ID" value="RKH67351.1"/>
    <property type="molecule type" value="Genomic_DNA"/>
</dbReference>
<evidence type="ECO:0000313" key="2">
    <source>
        <dbReference type="Proteomes" id="UP000267003"/>
    </source>
</evidence>
<comment type="caution">
    <text evidence="1">The sequence shown here is derived from an EMBL/GenBank/DDBJ whole genome shotgun (WGS) entry which is preliminary data.</text>
</comment>
<evidence type="ECO:0000313" key="1">
    <source>
        <dbReference type="EMBL" id="RKH67351.1"/>
    </source>
</evidence>